<dbReference type="Proteomes" id="UP000540506">
    <property type="component" value="Unassembled WGS sequence"/>
</dbReference>
<evidence type="ECO:0000256" key="4">
    <source>
        <dbReference type="ARBA" id="ARBA00023163"/>
    </source>
</evidence>
<dbReference type="InterPro" id="IPR036388">
    <property type="entry name" value="WH-like_DNA-bd_sf"/>
</dbReference>
<dbReference type="GO" id="GO:0003700">
    <property type="term" value="F:DNA-binding transcription factor activity"/>
    <property type="evidence" value="ECO:0007669"/>
    <property type="project" value="InterPro"/>
</dbReference>
<dbReference type="InterPro" id="IPR005119">
    <property type="entry name" value="LysR_subst-bd"/>
</dbReference>
<dbReference type="PANTHER" id="PTHR30346">
    <property type="entry name" value="TRANSCRIPTIONAL DUAL REGULATOR HCAR-RELATED"/>
    <property type="match status" value="1"/>
</dbReference>
<comment type="similarity">
    <text evidence="1">Belongs to the LysR transcriptional regulatory family.</text>
</comment>
<evidence type="ECO:0000256" key="3">
    <source>
        <dbReference type="ARBA" id="ARBA00023125"/>
    </source>
</evidence>
<dbReference type="CDD" id="cd08414">
    <property type="entry name" value="PBP2_LTTR_aromatics_like"/>
    <property type="match status" value="1"/>
</dbReference>
<reference evidence="6 7" key="1">
    <citation type="submission" date="2020-08" db="EMBL/GenBank/DDBJ databases">
        <title>Sequencing the genomes of 1000 actinobacteria strains.</title>
        <authorList>
            <person name="Klenk H.-P."/>
        </authorList>
    </citation>
    <scope>NUCLEOTIDE SEQUENCE [LARGE SCALE GENOMIC DNA]</scope>
    <source>
        <strain evidence="6 7">DSM 41654</strain>
    </source>
</reference>
<dbReference type="EMBL" id="JACHJV010000001">
    <property type="protein sequence ID" value="MBB4921654.1"/>
    <property type="molecule type" value="Genomic_DNA"/>
</dbReference>
<evidence type="ECO:0000259" key="5">
    <source>
        <dbReference type="PROSITE" id="PS50931"/>
    </source>
</evidence>
<keyword evidence="4" id="KW-0804">Transcription</keyword>
<proteinExistence type="inferred from homology"/>
<dbReference type="Gene3D" id="1.10.10.10">
    <property type="entry name" value="Winged helix-like DNA-binding domain superfamily/Winged helix DNA-binding domain"/>
    <property type="match status" value="1"/>
</dbReference>
<dbReference type="SUPFAM" id="SSF46785">
    <property type="entry name" value="Winged helix' DNA-binding domain"/>
    <property type="match status" value="1"/>
</dbReference>
<dbReference type="SUPFAM" id="SSF53850">
    <property type="entry name" value="Periplasmic binding protein-like II"/>
    <property type="match status" value="1"/>
</dbReference>
<feature type="domain" description="HTH lysR-type" evidence="5">
    <location>
        <begin position="1"/>
        <end position="54"/>
    </location>
</feature>
<dbReference type="GO" id="GO:0032993">
    <property type="term" value="C:protein-DNA complex"/>
    <property type="evidence" value="ECO:0007669"/>
    <property type="project" value="TreeGrafter"/>
</dbReference>
<name>A0A7W7QXS5_KITKI</name>
<dbReference type="InterPro" id="IPR036390">
    <property type="entry name" value="WH_DNA-bd_sf"/>
</dbReference>
<dbReference type="Gene3D" id="3.40.190.10">
    <property type="entry name" value="Periplasmic binding protein-like II"/>
    <property type="match status" value="2"/>
</dbReference>
<sequence length="304" mass="33162">MKYFSVLARQLHFGRAAEELGITQPALSQQIKALERELGVGLIVSRGVKGAELTKAGTVLLEGAEQILAMHDSLNDRIHEAAEGNGGTLNLSYSLSGASLGQRDLVDEFRRRHPEVRINTDSGCTANNLGLLRSGAVDAVFVRETSRAPDIESLLLAEEELVVVLPRGHQLASAVRLAPQALRGEPVAKWPRKLAPELHDRIMEQVWGSSTPLVVQEEPDYENLCLFVAGGTALAVMDRRVAQRYSSNGTVIRRFTEPVPTTKIAIAWRAGEQEPVVRRFVSLARENRTRLTECCSTPLGAAAS</sequence>
<dbReference type="PROSITE" id="PS50931">
    <property type="entry name" value="HTH_LYSR"/>
    <property type="match status" value="1"/>
</dbReference>
<evidence type="ECO:0000313" key="7">
    <source>
        <dbReference type="Proteomes" id="UP000540506"/>
    </source>
</evidence>
<dbReference type="FunFam" id="1.10.10.10:FF:000001">
    <property type="entry name" value="LysR family transcriptional regulator"/>
    <property type="match status" value="1"/>
</dbReference>
<comment type="caution">
    <text evidence="6">The sequence shown here is derived from an EMBL/GenBank/DDBJ whole genome shotgun (WGS) entry which is preliminary data.</text>
</comment>
<evidence type="ECO:0000256" key="2">
    <source>
        <dbReference type="ARBA" id="ARBA00023015"/>
    </source>
</evidence>
<keyword evidence="2" id="KW-0805">Transcription regulation</keyword>
<dbReference type="Pfam" id="PF03466">
    <property type="entry name" value="LysR_substrate"/>
    <property type="match status" value="1"/>
</dbReference>
<dbReference type="RefSeq" id="WP_184933949.1">
    <property type="nucleotide sequence ID" value="NZ_JACHJV010000001.1"/>
</dbReference>
<keyword evidence="7" id="KW-1185">Reference proteome</keyword>
<protein>
    <submittedName>
        <fullName evidence="6">DNA-binding transcriptional LysR family regulator</fullName>
    </submittedName>
</protein>
<dbReference type="PRINTS" id="PR00039">
    <property type="entry name" value="HTHLYSR"/>
</dbReference>
<dbReference type="AlphaFoldDB" id="A0A7W7QXS5"/>
<gene>
    <name evidence="6" type="ORF">FHR34_000647</name>
</gene>
<organism evidence="6 7">
    <name type="scientific">Kitasatospora kifunensis</name>
    <name type="common">Streptomyces kifunensis</name>
    <dbReference type="NCBI Taxonomy" id="58351"/>
    <lineage>
        <taxon>Bacteria</taxon>
        <taxon>Bacillati</taxon>
        <taxon>Actinomycetota</taxon>
        <taxon>Actinomycetes</taxon>
        <taxon>Kitasatosporales</taxon>
        <taxon>Streptomycetaceae</taxon>
        <taxon>Kitasatospora</taxon>
    </lineage>
</organism>
<evidence type="ECO:0000256" key="1">
    <source>
        <dbReference type="ARBA" id="ARBA00009437"/>
    </source>
</evidence>
<evidence type="ECO:0000313" key="6">
    <source>
        <dbReference type="EMBL" id="MBB4921654.1"/>
    </source>
</evidence>
<dbReference type="InterPro" id="IPR000847">
    <property type="entry name" value="LysR_HTH_N"/>
</dbReference>
<accession>A0A7W7QXS5</accession>
<dbReference type="Pfam" id="PF00126">
    <property type="entry name" value="HTH_1"/>
    <property type="match status" value="1"/>
</dbReference>
<keyword evidence="3 6" id="KW-0238">DNA-binding</keyword>
<dbReference type="GO" id="GO:0003677">
    <property type="term" value="F:DNA binding"/>
    <property type="evidence" value="ECO:0007669"/>
    <property type="project" value="UniProtKB-KW"/>
</dbReference>
<dbReference type="PANTHER" id="PTHR30346:SF0">
    <property type="entry name" value="HCA OPERON TRANSCRIPTIONAL ACTIVATOR HCAR"/>
    <property type="match status" value="1"/>
</dbReference>